<name>A0A9P4J1M6_9PEZI</name>
<feature type="domain" description="Peptidase S8/S53" evidence="6">
    <location>
        <begin position="6"/>
        <end position="187"/>
    </location>
</feature>
<protein>
    <submittedName>
        <fullName evidence="7">Subtilisin-like protein</fullName>
    </submittedName>
</protein>
<comment type="caution">
    <text evidence="5">Lacks conserved residue(s) required for the propagation of feature annotation.</text>
</comment>
<dbReference type="PROSITE" id="PS51892">
    <property type="entry name" value="SUBTILASE"/>
    <property type="match status" value="1"/>
</dbReference>
<dbReference type="AlphaFoldDB" id="A0A9P4J1M6"/>
<keyword evidence="4" id="KW-0720">Serine protease</keyword>
<dbReference type="GO" id="GO:0006508">
    <property type="term" value="P:proteolysis"/>
    <property type="evidence" value="ECO:0007669"/>
    <property type="project" value="UniProtKB-KW"/>
</dbReference>
<evidence type="ECO:0000313" key="7">
    <source>
        <dbReference type="EMBL" id="KAF2152766.1"/>
    </source>
</evidence>
<dbReference type="InterPro" id="IPR000209">
    <property type="entry name" value="Peptidase_S8/S53_dom"/>
</dbReference>
<keyword evidence="3" id="KW-0378">Hydrolase</keyword>
<evidence type="ECO:0000256" key="3">
    <source>
        <dbReference type="ARBA" id="ARBA00022801"/>
    </source>
</evidence>
<dbReference type="Pfam" id="PF00082">
    <property type="entry name" value="Peptidase_S8"/>
    <property type="match status" value="1"/>
</dbReference>
<dbReference type="PANTHER" id="PTHR43806:SF58">
    <property type="entry name" value="ALKALINE PROTEASE 1-RELATED"/>
    <property type="match status" value="1"/>
</dbReference>
<evidence type="ECO:0000256" key="5">
    <source>
        <dbReference type="PROSITE-ProRule" id="PRU01240"/>
    </source>
</evidence>
<comment type="similarity">
    <text evidence="1 5">Belongs to the peptidase S8 family.</text>
</comment>
<accession>A0A9P4J1M6</accession>
<gene>
    <name evidence="7" type="ORF">K461DRAFT_279010</name>
</gene>
<organism evidence="7 8">
    <name type="scientific">Myriangium duriaei CBS 260.36</name>
    <dbReference type="NCBI Taxonomy" id="1168546"/>
    <lineage>
        <taxon>Eukaryota</taxon>
        <taxon>Fungi</taxon>
        <taxon>Dikarya</taxon>
        <taxon>Ascomycota</taxon>
        <taxon>Pezizomycotina</taxon>
        <taxon>Dothideomycetes</taxon>
        <taxon>Dothideomycetidae</taxon>
        <taxon>Myriangiales</taxon>
        <taxon>Myriangiaceae</taxon>
        <taxon>Myriangium</taxon>
    </lineage>
</organism>
<dbReference type="PANTHER" id="PTHR43806">
    <property type="entry name" value="PEPTIDASE S8"/>
    <property type="match status" value="1"/>
</dbReference>
<evidence type="ECO:0000256" key="4">
    <source>
        <dbReference type="ARBA" id="ARBA00022825"/>
    </source>
</evidence>
<dbReference type="EMBL" id="ML996086">
    <property type="protein sequence ID" value="KAF2152766.1"/>
    <property type="molecule type" value="Genomic_DNA"/>
</dbReference>
<evidence type="ECO:0000256" key="1">
    <source>
        <dbReference type="ARBA" id="ARBA00011073"/>
    </source>
</evidence>
<dbReference type="PROSITE" id="PS00138">
    <property type="entry name" value="SUBTILASE_SER"/>
    <property type="match status" value="1"/>
</dbReference>
<keyword evidence="8" id="KW-1185">Reference proteome</keyword>
<dbReference type="InterPro" id="IPR034193">
    <property type="entry name" value="PCSK9_ProteinaseK-like"/>
</dbReference>
<dbReference type="GO" id="GO:0004252">
    <property type="term" value="F:serine-type endopeptidase activity"/>
    <property type="evidence" value="ECO:0007669"/>
    <property type="project" value="InterPro"/>
</dbReference>
<comment type="caution">
    <text evidence="7">The sequence shown here is derived from an EMBL/GenBank/DDBJ whole genome shotgun (WGS) entry which is preliminary data.</text>
</comment>
<evidence type="ECO:0000256" key="2">
    <source>
        <dbReference type="ARBA" id="ARBA00022670"/>
    </source>
</evidence>
<proteinExistence type="inferred from homology"/>
<keyword evidence="2" id="KW-0645">Protease</keyword>
<dbReference type="CDD" id="cd04077">
    <property type="entry name" value="Peptidases_S8_PCSK9_ProteinaseK_like"/>
    <property type="match status" value="1"/>
</dbReference>
<dbReference type="InterPro" id="IPR050131">
    <property type="entry name" value="Peptidase_S8_subtilisin-like"/>
</dbReference>
<dbReference type="InterPro" id="IPR036852">
    <property type="entry name" value="Peptidase_S8/S53_dom_sf"/>
</dbReference>
<dbReference type="OrthoDB" id="206201at2759"/>
<reference evidence="7" key="1">
    <citation type="journal article" date="2020" name="Stud. Mycol.">
        <title>101 Dothideomycetes genomes: a test case for predicting lifestyles and emergence of pathogens.</title>
        <authorList>
            <person name="Haridas S."/>
            <person name="Albert R."/>
            <person name="Binder M."/>
            <person name="Bloem J."/>
            <person name="Labutti K."/>
            <person name="Salamov A."/>
            <person name="Andreopoulos B."/>
            <person name="Baker S."/>
            <person name="Barry K."/>
            <person name="Bills G."/>
            <person name="Bluhm B."/>
            <person name="Cannon C."/>
            <person name="Castanera R."/>
            <person name="Culley D."/>
            <person name="Daum C."/>
            <person name="Ezra D."/>
            <person name="Gonzalez J."/>
            <person name="Henrissat B."/>
            <person name="Kuo A."/>
            <person name="Liang C."/>
            <person name="Lipzen A."/>
            <person name="Lutzoni F."/>
            <person name="Magnuson J."/>
            <person name="Mondo S."/>
            <person name="Nolan M."/>
            <person name="Ohm R."/>
            <person name="Pangilinan J."/>
            <person name="Park H.-J."/>
            <person name="Ramirez L."/>
            <person name="Alfaro M."/>
            <person name="Sun H."/>
            <person name="Tritt A."/>
            <person name="Yoshinaga Y."/>
            <person name="Zwiers L.-H."/>
            <person name="Turgeon B."/>
            <person name="Goodwin S."/>
            <person name="Spatafora J."/>
            <person name="Crous P."/>
            <person name="Grigoriev I."/>
        </authorList>
    </citation>
    <scope>NUCLEOTIDE SEQUENCE</scope>
    <source>
        <strain evidence="7">CBS 260.36</strain>
    </source>
</reference>
<evidence type="ECO:0000313" key="8">
    <source>
        <dbReference type="Proteomes" id="UP000799439"/>
    </source>
</evidence>
<dbReference type="Proteomes" id="UP000799439">
    <property type="component" value="Unassembled WGS sequence"/>
</dbReference>
<dbReference type="Gene3D" id="3.40.50.200">
    <property type="entry name" value="Peptidase S8/S53 domain"/>
    <property type="match status" value="1"/>
</dbReference>
<sequence>MCSKTYGVAKKCSLIAVKVLDGMSGSMSDIMSGYDWAVKDIMTYNRKHKAVINMSLGGPISASFNKLIDTAFDYGITTVVAAGNDNTDDHNSSPASAEGAITVGATDRYRVRAPFSNFGTNVAVFAPGVQIISTWPGGGNRTLSGTSMASPHIAGLALYLQGIRWFYNSKRLKKSIERLATDRVVGDTKGSPNLFAYNNGGSRFGIWG</sequence>
<dbReference type="SUPFAM" id="SSF52743">
    <property type="entry name" value="Subtilisin-like"/>
    <property type="match status" value="1"/>
</dbReference>
<dbReference type="InterPro" id="IPR023828">
    <property type="entry name" value="Peptidase_S8_Ser-AS"/>
</dbReference>
<evidence type="ECO:0000259" key="6">
    <source>
        <dbReference type="Pfam" id="PF00082"/>
    </source>
</evidence>